<accession>A0A917SSE6</accession>
<name>A0A917SSE6_9RHOB</name>
<gene>
    <name evidence="1" type="ORF">GCM10011534_15950</name>
</gene>
<reference evidence="1" key="2">
    <citation type="submission" date="2020-09" db="EMBL/GenBank/DDBJ databases">
        <authorList>
            <person name="Sun Q."/>
            <person name="Zhou Y."/>
        </authorList>
    </citation>
    <scope>NUCLEOTIDE SEQUENCE</scope>
    <source>
        <strain evidence="1">CGMCC 1.6293</strain>
    </source>
</reference>
<keyword evidence="2" id="KW-1185">Reference proteome</keyword>
<dbReference type="EMBL" id="BMLF01000001">
    <property type="protein sequence ID" value="GGL94590.1"/>
    <property type="molecule type" value="Genomic_DNA"/>
</dbReference>
<dbReference type="AlphaFoldDB" id="A0A917SSE6"/>
<evidence type="ECO:0000313" key="2">
    <source>
        <dbReference type="Proteomes" id="UP000649829"/>
    </source>
</evidence>
<proteinExistence type="predicted"/>
<evidence type="ECO:0000313" key="1">
    <source>
        <dbReference type="EMBL" id="GGL94590.1"/>
    </source>
</evidence>
<organism evidence="1 2">
    <name type="scientific">Pseudooceanicola nanhaiensis</name>
    <dbReference type="NCBI Taxonomy" id="375761"/>
    <lineage>
        <taxon>Bacteria</taxon>
        <taxon>Pseudomonadati</taxon>
        <taxon>Pseudomonadota</taxon>
        <taxon>Alphaproteobacteria</taxon>
        <taxon>Rhodobacterales</taxon>
        <taxon>Paracoccaceae</taxon>
        <taxon>Pseudooceanicola</taxon>
    </lineage>
</organism>
<reference evidence="1" key="1">
    <citation type="journal article" date="2014" name="Int. J. Syst. Evol. Microbiol.">
        <title>Complete genome sequence of Corynebacterium casei LMG S-19264T (=DSM 44701T), isolated from a smear-ripened cheese.</title>
        <authorList>
            <consortium name="US DOE Joint Genome Institute (JGI-PGF)"/>
            <person name="Walter F."/>
            <person name="Albersmeier A."/>
            <person name="Kalinowski J."/>
            <person name="Ruckert C."/>
        </authorList>
    </citation>
    <scope>NUCLEOTIDE SEQUENCE</scope>
    <source>
        <strain evidence="1">CGMCC 1.6293</strain>
    </source>
</reference>
<dbReference type="Proteomes" id="UP000649829">
    <property type="component" value="Unassembled WGS sequence"/>
</dbReference>
<dbReference type="RefSeq" id="WP_028286402.1">
    <property type="nucleotide sequence ID" value="NZ_BMLF01000001.1"/>
</dbReference>
<sequence>MRRAAVLVLALMTATASAAWAAYSSLPMDDLLRPDMTMPSGTITITVPAEDLSRCIATLVQVMQMPVEPELVTGISVSMPEAPSVRCAAE</sequence>
<comment type="caution">
    <text evidence="1">The sequence shown here is derived from an EMBL/GenBank/DDBJ whole genome shotgun (WGS) entry which is preliminary data.</text>
</comment>
<protein>
    <submittedName>
        <fullName evidence="1">Uncharacterized protein</fullName>
    </submittedName>
</protein>